<reference evidence="2" key="1">
    <citation type="submission" date="2019-10" db="EMBL/GenBank/DDBJ databases">
        <title>Metagenomic sequencing of thiosulfate-disproportionating enrichment culture.</title>
        <authorList>
            <person name="Umezawa K."/>
            <person name="Kojima H."/>
            <person name="Fukui M."/>
        </authorList>
    </citation>
    <scope>NUCLEOTIDE SEQUENCE</scope>
    <source>
        <strain evidence="2">45J</strain>
    </source>
</reference>
<dbReference type="EMBL" id="BLAB01000001">
    <property type="protein sequence ID" value="GER94470.1"/>
    <property type="molecule type" value="Genomic_DNA"/>
</dbReference>
<feature type="coiled-coil region" evidence="1">
    <location>
        <begin position="39"/>
        <end position="87"/>
    </location>
</feature>
<name>A0A5J4L6E4_9ZZZZ</name>
<comment type="caution">
    <text evidence="2">The sequence shown here is derived from an EMBL/GenBank/DDBJ whole genome shotgun (WGS) entry which is preliminary data.</text>
</comment>
<protein>
    <submittedName>
        <fullName evidence="2">Uncharacterized protein</fullName>
    </submittedName>
</protein>
<organism evidence="2">
    <name type="scientific">hot springs metagenome</name>
    <dbReference type="NCBI Taxonomy" id="433727"/>
    <lineage>
        <taxon>unclassified sequences</taxon>
        <taxon>metagenomes</taxon>
        <taxon>ecological metagenomes</taxon>
    </lineage>
</organism>
<keyword evidence="1" id="KW-0175">Coiled coil</keyword>
<accession>A0A5J4L6E4</accession>
<evidence type="ECO:0000313" key="2">
    <source>
        <dbReference type="EMBL" id="GER94470.1"/>
    </source>
</evidence>
<gene>
    <name evidence="2" type="ORF">A45J_2233</name>
</gene>
<sequence>MDEYITKKDLEEFRNDIKRYMGILSEDFQYKLGFVIDVQDEIKKDVKFLKQDVSALKQDVTVLKQDVTVLKQDVKEIREELIAHRDNTEIHDTQIKRKRKLK</sequence>
<evidence type="ECO:0000256" key="1">
    <source>
        <dbReference type="SAM" id="Coils"/>
    </source>
</evidence>
<dbReference type="Gene3D" id="1.20.5.190">
    <property type="match status" value="1"/>
</dbReference>
<proteinExistence type="predicted"/>
<dbReference type="AlphaFoldDB" id="A0A5J4L6E4"/>